<keyword evidence="1" id="KW-0732">Signal</keyword>
<evidence type="ECO:0000313" key="4">
    <source>
        <dbReference type="Proteomes" id="UP000639274"/>
    </source>
</evidence>
<organism evidence="3 4">
    <name type="scientific">Agrilutibacter solisilvae</name>
    <dbReference type="NCBI Taxonomy" id="2763317"/>
    <lineage>
        <taxon>Bacteria</taxon>
        <taxon>Pseudomonadati</taxon>
        <taxon>Pseudomonadota</taxon>
        <taxon>Gammaproteobacteria</taxon>
        <taxon>Lysobacterales</taxon>
        <taxon>Lysobacteraceae</taxon>
        <taxon>Agrilutibacter</taxon>
    </lineage>
</organism>
<dbReference type="RefSeq" id="WP_200612907.1">
    <property type="nucleotide sequence ID" value="NZ_CP071518.1"/>
</dbReference>
<protein>
    <submittedName>
        <fullName evidence="3">Formylglycine-generating enzyme family protein</fullName>
    </submittedName>
</protein>
<dbReference type="Gene3D" id="3.90.1580.10">
    <property type="entry name" value="paralog of FGE (formylglycine-generating enzyme)"/>
    <property type="match status" value="1"/>
</dbReference>
<dbReference type="InterPro" id="IPR016187">
    <property type="entry name" value="CTDL_fold"/>
</dbReference>
<evidence type="ECO:0000256" key="1">
    <source>
        <dbReference type="SAM" id="SignalP"/>
    </source>
</evidence>
<feature type="signal peptide" evidence="1">
    <location>
        <begin position="1"/>
        <end position="18"/>
    </location>
</feature>
<evidence type="ECO:0000259" key="2">
    <source>
        <dbReference type="Pfam" id="PF03781"/>
    </source>
</evidence>
<dbReference type="SUPFAM" id="SSF56436">
    <property type="entry name" value="C-type lectin-like"/>
    <property type="match status" value="1"/>
</dbReference>
<dbReference type="GO" id="GO:0120147">
    <property type="term" value="F:formylglycine-generating oxidase activity"/>
    <property type="evidence" value="ECO:0007669"/>
    <property type="project" value="TreeGrafter"/>
</dbReference>
<dbReference type="InterPro" id="IPR005532">
    <property type="entry name" value="SUMF_dom"/>
</dbReference>
<evidence type="ECO:0000313" key="3">
    <source>
        <dbReference type="EMBL" id="QSX77658.1"/>
    </source>
</evidence>
<dbReference type="PANTHER" id="PTHR23150">
    <property type="entry name" value="SULFATASE MODIFYING FACTOR 1, 2"/>
    <property type="match status" value="1"/>
</dbReference>
<dbReference type="PANTHER" id="PTHR23150:SF19">
    <property type="entry name" value="FORMYLGLYCINE-GENERATING ENZYME"/>
    <property type="match status" value="1"/>
</dbReference>
<feature type="chain" id="PRO_5037217332" evidence="1">
    <location>
        <begin position="19"/>
        <end position="258"/>
    </location>
</feature>
<proteinExistence type="predicted"/>
<feature type="domain" description="Sulfatase-modifying factor enzyme-like" evidence="2">
    <location>
        <begin position="28"/>
        <end position="255"/>
    </location>
</feature>
<dbReference type="Pfam" id="PF03781">
    <property type="entry name" value="FGE-sulfatase"/>
    <property type="match status" value="1"/>
</dbReference>
<gene>
    <name evidence="3" type="ORF">I8J32_013020</name>
</gene>
<keyword evidence="4" id="KW-1185">Reference proteome</keyword>
<sequence length="258" mass="28629">MRHFAALLLLVLPLAGLAGDGAARYAGLPGGRFQSALKYEDAKDGVRIKPFALMRRPVTNAEFLDFVTRLPQWQRNHVAGVFAEARYLSHWESPTRLGPAALPEQPVVWVSWFAANAYCESVGARLPTWSEWEYAAAADETRKDARKDPAWRERILAWYSRPSNQALPRAGLQTANAWGVQDLHGLVWEWTDDYSSLLVSGDNRNQGDADKAKFCGAGALSMDDRENYAVLMRVAMLSSLEGANTTANLGFRCARSAR</sequence>
<reference evidence="3 4" key="1">
    <citation type="submission" date="2021-03" db="EMBL/GenBank/DDBJ databases">
        <title>Lysobacter sp. nov. isolated from soil of gangwondo yeongwol, south Korea.</title>
        <authorList>
            <person name="Kim K.R."/>
            <person name="Kim K.H."/>
            <person name="Jeon C.O."/>
        </authorList>
    </citation>
    <scope>NUCLEOTIDE SEQUENCE [LARGE SCALE GENOMIC DNA]</scope>
    <source>
        <strain evidence="3 4">R19</strain>
    </source>
</reference>
<name>A0A974XZB2_9GAMM</name>
<dbReference type="InterPro" id="IPR042095">
    <property type="entry name" value="SUMF_sf"/>
</dbReference>
<dbReference type="AlphaFoldDB" id="A0A974XZB2"/>
<dbReference type="EMBL" id="CP071518">
    <property type="protein sequence ID" value="QSX77658.1"/>
    <property type="molecule type" value="Genomic_DNA"/>
</dbReference>
<accession>A0A974XZB2</accession>
<dbReference type="Proteomes" id="UP000639274">
    <property type="component" value="Chromosome"/>
</dbReference>
<dbReference type="KEGG" id="lsf:I8J32_013020"/>
<dbReference type="InterPro" id="IPR051043">
    <property type="entry name" value="Sulfatase_Mod_Factor_Kinase"/>
</dbReference>